<organism evidence="5 6">
    <name type="scientific">Aspergillus puulaauensis</name>
    <dbReference type="NCBI Taxonomy" id="1220207"/>
    <lineage>
        <taxon>Eukaryota</taxon>
        <taxon>Fungi</taxon>
        <taxon>Dikarya</taxon>
        <taxon>Ascomycota</taxon>
        <taxon>Pezizomycotina</taxon>
        <taxon>Eurotiomycetes</taxon>
        <taxon>Eurotiomycetidae</taxon>
        <taxon>Eurotiales</taxon>
        <taxon>Aspergillaceae</taxon>
        <taxon>Aspergillus</taxon>
    </lineage>
</organism>
<reference evidence="5" key="1">
    <citation type="submission" date="2021-01" db="EMBL/GenBank/DDBJ databases">
        <authorList>
            <consortium name="Aspergillus puulaauensis MK2 genome sequencing consortium"/>
            <person name="Kazuki M."/>
            <person name="Futagami T."/>
        </authorList>
    </citation>
    <scope>NUCLEOTIDE SEQUENCE</scope>
    <source>
        <strain evidence="5">MK2</strain>
    </source>
</reference>
<proteinExistence type="predicted"/>
<dbReference type="InterPro" id="IPR007506">
    <property type="entry name" value="PMDh-L-like_dom"/>
</dbReference>
<dbReference type="Pfam" id="PF04412">
    <property type="entry name" value="AcnX"/>
    <property type="match status" value="1"/>
</dbReference>
<dbReference type="SUPFAM" id="SSF52016">
    <property type="entry name" value="LeuD/IlvD-like"/>
    <property type="match status" value="1"/>
</dbReference>
<keyword evidence="1" id="KW-0408">Iron</keyword>
<evidence type="ECO:0000259" key="4">
    <source>
        <dbReference type="Pfam" id="PF04412"/>
    </source>
</evidence>
<keyword evidence="6" id="KW-1185">Reference proteome</keyword>
<dbReference type="EMBL" id="AP024443">
    <property type="protein sequence ID" value="BCS17498.1"/>
    <property type="molecule type" value="Genomic_DNA"/>
</dbReference>
<dbReference type="InterPro" id="IPR012047">
    <property type="entry name" value="AcnX"/>
</dbReference>
<reference evidence="5" key="2">
    <citation type="submission" date="2021-02" db="EMBL/GenBank/DDBJ databases">
        <title>Aspergillus puulaauensis MK2 genome sequence.</title>
        <authorList>
            <person name="Futagami T."/>
            <person name="Mori K."/>
            <person name="Kadooka C."/>
            <person name="Tanaka T."/>
        </authorList>
    </citation>
    <scope>NUCLEOTIDE SEQUENCE</scope>
    <source>
        <strain evidence="5">MK2</strain>
    </source>
</reference>
<dbReference type="CDD" id="cd01355">
    <property type="entry name" value="AcnX"/>
    <property type="match status" value="1"/>
</dbReference>
<sequence>MRIAAKAIVNGSASDEVLYSSTPLSFWGGVGQDTGKIIDHHHPLFGQNIKDRVLVLPSTRGSCSGSLVMIELLVNKVAPAALIFRDAEEIVTTGVLVAQTLLNLSIPVYRVSTEQFNTLRSQKYISTCSSDYPDLLGSPARLPTQPEDSPLPQTAIPNPDITNHIYLTPTDKAILSGSNGTAASLAMKILLQYAHLQNAHQLTPVSRAHIDACIYTGPASNLIAQTFLTQHARVAVPTTLNSISIDQRRWRELGMDEDLAREANKLANSYVAMGATNSFTCAPYLLDDSVPQAGESIGWAESNAVVFANSVLGARTQKYPDLIDVCIALTGRAPLAGAQTGEGRVPVVCLEVSVRPDQVLAMEDAFWPLLGYAVGKVVGGEIPLITGLEGMKSQPTMSDLKGFGAAFATTASAPMFHIAGVTPEAAQFYPAGLRRVQLTERNLCAALYELTTASDETVGLVSLGNPHFSLEEFARLSELCDGTRKASSVQMIITTNRQIYAQACAAGYISTVEAFGADIITDTCWCMISESAIRKDVVNLMTNSAKYAHYAPGIVHRGVHFGSLKDCVTAAELGRVEDLMAIDVES</sequence>
<dbReference type="InterPro" id="IPR002840">
    <property type="entry name" value="PMDh-S-like_dom"/>
</dbReference>
<dbReference type="RefSeq" id="XP_041549692.1">
    <property type="nucleotide sequence ID" value="XM_041699552.1"/>
</dbReference>
<dbReference type="Pfam" id="PF01989">
    <property type="entry name" value="AcnX_swivel_put"/>
    <property type="match status" value="1"/>
</dbReference>
<evidence type="ECO:0000313" key="6">
    <source>
        <dbReference type="Proteomes" id="UP000654913"/>
    </source>
</evidence>
<feature type="domain" description="Phosphomevalonate dehydratase large subunit-like" evidence="4">
    <location>
        <begin position="165"/>
        <end position="568"/>
    </location>
</feature>
<evidence type="ECO:0000256" key="2">
    <source>
        <dbReference type="ARBA" id="ARBA00023239"/>
    </source>
</evidence>
<dbReference type="OrthoDB" id="2594507at2759"/>
<evidence type="ECO:0000259" key="3">
    <source>
        <dbReference type="Pfam" id="PF01989"/>
    </source>
</evidence>
<protein>
    <recommendedName>
        <fullName evidence="7">DUF521 domain protein</fullName>
    </recommendedName>
</protein>
<dbReference type="KEGG" id="apuu:APUU_10326S"/>
<name>A0A7R8AHI6_9EURO</name>
<evidence type="ECO:0000313" key="5">
    <source>
        <dbReference type="EMBL" id="BCS17498.1"/>
    </source>
</evidence>
<dbReference type="Gene3D" id="3.50.30.10">
    <property type="entry name" value="Phosphohistidine domain"/>
    <property type="match status" value="1"/>
</dbReference>
<feature type="domain" description="Phosphomevalonate dehydratase small subunit-like" evidence="3">
    <location>
        <begin position="24"/>
        <end position="108"/>
    </location>
</feature>
<dbReference type="GO" id="GO:0016829">
    <property type="term" value="F:lyase activity"/>
    <property type="evidence" value="ECO:0007669"/>
    <property type="project" value="UniProtKB-KW"/>
</dbReference>
<accession>A0A7R8AHI6</accession>
<dbReference type="CDD" id="cd01356">
    <property type="entry name" value="AcnX_swivel"/>
    <property type="match status" value="1"/>
</dbReference>
<keyword evidence="2" id="KW-0456">Lyase</keyword>
<evidence type="ECO:0008006" key="7">
    <source>
        <dbReference type="Google" id="ProtNLM"/>
    </source>
</evidence>
<dbReference type="AlphaFoldDB" id="A0A7R8AHI6"/>
<dbReference type="GeneID" id="64967503"/>
<gene>
    <name evidence="5" type="ORF">APUU_10326S</name>
</gene>
<dbReference type="PANTHER" id="PTHR36577">
    <property type="entry name" value="DUF521 DOMAIN PROTEIN (AFU_ORTHOLOGUE AFUA_6G00490)"/>
    <property type="match status" value="1"/>
</dbReference>
<evidence type="ECO:0000256" key="1">
    <source>
        <dbReference type="ARBA" id="ARBA00023004"/>
    </source>
</evidence>
<dbReference type="PIRSF" id="PIRSF036630">
    <property type="entry name" value="UCP036630"/>
    <property type="match status" value="1"/>
</dbReference>
<dbReference type="PANTHER" id="PTHR36577:SF3">
    <property type="entry name" value="DUF521 DOMAIN PROTEIN (AFU_ORTHOLOGUE AFUA_6G00490)"/>
    <property type="match status" value="1"/>
</dbReference>
<dbReference type="Proteomes" id="UP000654913">
    <property type="component" value="Chromosome 1"/>
</dbReference>